<accession>A0A8H7V6N1</accession>
<dbReference type="InterPro" id="IPR010506">
    <property type="entry name" value="DMAP1-bd"/>
</dbReference>
<dbReference type="OrthoDB" id="69964at2759"/>
<protein>
    <recommendedName>
        <fullName evidence="2">DMAP1-binding domain-containing protein</fullName>
    </recommendedName>
</protein>
<dbReference type="Pfam" id="PF06464">
    <property type="entry name" value="DMAP_binding"/>
    <property type="match status" value="1"/>
</dbReference>
<dbReference type="PANTHER" id="PTHR22754:SF32">
    <property type="entry name" value="DISCO-INTERACTING PROTEIN 2"/>
    <property type="match status" value="1"/>
</dbReference>
<evidence type="ECO:0000259" key="2">
    <source>
        <dbReference type="PROSITE" id="PS51912"/>
    </source>
</evidence>
<dbReference type="SMART" id="SM01137">
    <property type="entry name" value="DMAP_binding"/>
    <property type="match status" value="1"/>
</dbReference>
<dbReference type="SUPFAM" id="SSF56801">
    <property type="entry name" value="Acetyl-CoA synthetase-like"/>
    <property type="match status" value="2"/>
</dbReference>
<dbReference type="InterPro" id="IPR056881">
    <property type="entry name" value="Mug62_dom"/>
</dbReference>
<name>A0A8H7V6N1_9FUNG</name>
<dbReference type="InterPro" id="IPR000873">
    <property type="entry name" value="AMP-dep_synth/lig_dom"/>
</dbReference>
<dbReference type="Gene3D" id="3.40.50.980">
    <property type="match status" value="1"/>
</dbReference>
<evidence type="ECO:0000313" key="4">
    <source>
        <dbReference type="Proteomes" id="UP000650833"/>
    </source>
</evidence>
<comment type="caution">
    <text evidence="3">The sequence shown here is derived from an EMBL/GenBank/DDBJ whole genome shotgun (WGS) entry which is preliminary data.</text>
</comment>
<sequence length="1906" mass="213391">MESDYNQELPDEIMEKLRNLELELEDGDITLKGFEKKKASLLADISNPSSPVSPTNHKSEAELLEELGPEPSAADVVDFLDFLPSPTHSPTRTVEAVNHMEENHRQMQQQQYQTLPQHPQQQQQYQPSPQQQHQYISAQQQQQMRPMQPQYRPYPPGGVGRGNNNGPYYGNSNMGSPLPNNRPYMVRNNYPQQQPQQSQMGRPMAPPGSNPYYGQRPPPSIPPQNIVYRPQQQPYNSNQPRPQNVTSPRPMYRPQPRPNGGYRPQQPLQGQYMQSSNGQSQPQQQQQQQQQQQHGNYYSSSSPGSVGVNRSLSSGTNNINNNNMGKQYDQQQRQYLSMHSNRNDSMEWNLENDTKKAGSIKKAPSIASLNINPTRFSVSSGSTTLSQQQQQQQQLPQSKSLTDLSLPTISLPRKTNLSKYGNITMTKAFHNVEPIPIPRIVAEDATALEELAGRQMLPSLPRDIPFKVIDLQDKQDPSLFYSIAELLRYRASNSQGRIIPAFTQVDDKGKESSSLTWEKLAARAEKVAMVIRDKSALEVGSCVALLYRKTDAIDFIVSMLGCFIAGLVAVPINAIEELSELWFILRASNIHLVLTTDNNLKTLTKNMKSRNIDFPTNVDWWPTNDFGSLYAHQTKSGRYSSLSPTALAYIEYTKSINGELKGIAVSHQSIMSSCHSYTAATTETVVFTGEDNTTSVLPNWDTQGADTLLTYLEPRQQLGLNISILCSIYSGSHTIFASANVMETPAVWIYVMSKYKVTIALGGYPGIFYAAKYYQKNSREVINYSKKTVPDLSSLRILFIDTIVVKPDTNEYIANKLLKPLGKIMLQEPIEVVTPILSLPEHAGAIISFRDYLGPGKLEEFEQSYNQQDNTTTTKKKVVFASGRSREVWECILDADALRRRKVVVLATTTSSGITGGDEAGCLKVGSHGFPFPNSSIAIVDPETSLLCPSDTIGEVWIDAPSLADGFWGIPVLTDAVYHASPILVPAETLYPETYDQQFVRTGLLGTMIGGRLVVLGSYEDRVRQQRLGNELGVEETHINADIINTIAKKSRVDSCAVFDIQVNGQYLPILAIESNLVDQELSNLIENVNDVVKAYHGLRLYATISVNKGQLPRYLKDGNQYIHHLITKRRFLAGQLPVKYLKMDVDRTVFNEAISPLTSSSENQAISVWRSNPLSYERALSLRLISPRPRPQHSGMEIVKATIDERSGYDLSRFTNLVDIMLWRTSLYPEENAFVAVSQSGTKPYAWRKFNNQIATIANYFSKKCSLKAGTRVLILLHFGTDFVRVLYACFVLGLIPVLCPPPELMQLSQKSLQEDVNIMVRTIHDLNIQHIIVNSQSEDILRNKNVLQAVKISTMQSGKLIGIKKLPEHINIDKAPRFNKMLGPESGFSVKSEWTSDKKRPAFVLINQLETNDSNCGANQYIPYSHDTIVAQCRSQKLTCQIKFQKPLVVTGLSAFEGLGVLHAAFCGVYVGCTTILMPTVEFKNSTTSYFELIARNKCPTICTNYMLFDFAMNRIAPSEQRQIPLQNTQNIMLSVSSRTKPKFYEKIARYLSLSRIEREAINTVYSHPYNPMITTRSFMLLEPISLIADFEWLRQGIIRPLAQGDDSSYGVLLQDSGIVPTNTMIAIVNPETLCLCPSHVMGEIWVSSDSNVKGIYKSSIDYTNTFEATIQGADPRIKYMRTGDIGFLWNVQRKAIGMQAPAEEGQCLYVLGHIDEIVTSKGLLHFAIDIEETVENCHPDMLGEGCYVIQVDSNEIIVIAAIKSSATSYLGVIPVIVSSVLERHALLIDTIVMVNKSQLPKKYNGEKLRKKVLSMYKRKEMSAIHVSRIKNQHQPIALPKWNNFNNGSTSSLLHVDNSDNQSIISFSQRSQLNFDTNNIETASVNRELGPVTASTKSYQSTIS</sequence>
<dbReference type="PANTHER" id="PTHR22754">
    <property type="entry name" value="DISCO-INTERACTING PROTEIN 2 DIP2 -RELATED"/>
    <property type="match status" value="1"/>
</dbReference>
<dbReference type="Gene3D" id="3.40.50.12780">
    <property type="entry name" value="N-terminal domain of ligase-like"/>
    <property type="match status" value="2"/>
</dbReference>
<reference evidence="3" key="1">
    <citation type="submission" date="2020-12" db="EMBL/GenBank/DDBJ databases">
        <title>Metabolic potential, ecology and presence of endohyphal bacteria is reflected in genomic diversity of Mucoromycotina.</title>
        <authorList>
            <person name="Muszewska A."/>
            <person name="Okrasinska A."/>
            <person name="Steczkiewicz K."/>
            <person name="Drgas O."/>
            <person name="Orlowska M."/>
            <person name="Perlinska-Lenart U."/>
            <person name="Aleksandrzak-Piekarczyk T."/>
            <person name="Szatraj K."/>
            <person name="Zielenkiewicz U."/>
            <person name="Pilsyk S."/>
            <person name="Malc E."/>
            <person name="Mieczkowski P."/>
            <person name="Kruszewska J.S."/>
            <person name="Biernat P."/>
            <person name="Pawlowska J."/>
        </authorList>
    </citation>
    <scope>NUCLEOTIDE SEQUENCE</scope>
    <source>
        <strain evidence="3">CBS 226.32</strain>
    </source>
</reference>
<feature type="region of interest" description="Disordered" evidence="1">
    <location>
        <begin position="103"/>
        <end position="325"/>
    </location>
</feature>
<feature type="region of interest" description="Disordered" evidence="1">
    <location>
        <begin position="371"/>
        <end position="401"/>
    </location>
</feature>
<dbReference type="Gene3D" id="3.30.300.30">
    <property type="match status" value="1"/>
</dbReference>
<dbReference type="Proteomes" id="UP000650833">
    <property type="component" value="Unassembled WGS sequence"/>
</dbReference>
<evidence type="ECO:0000256" key="1">
    <source>
        <dbReference type="SAM" id="MobiDB-lite"/>
    </source>
</evidence>
<dbReference type="EMBL" id="JAEPRC010000175">
    <property type="protein sequence ID" value="KAG2205343.1"/>
    <property type="molecule type" value="Genomic_DNA"/>
</dbReference>
<dbReference type="PROSITE" id="PS51912">
    <property type="entry name" value="DMAP1_BIND"/>
    <property type="match status" value="1"/>
</dbReference>
<feature type="compositionally biased region" description="Polar residues" evidence="1">
    <location>
        <begin position="230"/>
        <end position="247"/>
    </location>
</feature>
<dbReference type="Pfam" id="PF23024">
    <property type="entry name" value="AMP-dom_DIP2-like"/>
    <property type="match status" value="1"/>
</dbReference>
<organism evidence="3 4">
    <name type="scientific">Mucor plumbeus</name>
    <dbReference type="NCBI Taxonomy" id="97098"/>
    <lineage>
        <taxon>Eukaryota</taxon>
        <taxon>Fungi</taxon>
        <taxon>Fungi incertae sedis</taxon>
        <taxon>Mucoromycota</taxon>
        <taxon>Mucoromycotina</taxon>
        <taxon>Mucoromycetes</taxon>
        <taxon>Mucorales</taxon>
        <taxon>Mucorineae</taxon>
        <taxon>Mucoraceae</taxon>
        <taxon>Mucor</taxon>
    </lineage>
</organism>
<dbReference type="Pfam" id="PF00501">
    <property type="entry name" value="AMP-binding"/>
    <property type="match status" value="1"/>
</dbReference>
<feature type="compositionally biased region" description="Low complexity" evidence="1">
    <location>
        <begin position="164"/>
        <end position="175"/>
    </location>
</feature>
<dbReference type="InterPro" id="IPR042099">
    <property type="entry name" value="ANL_N_sf"/>
</dbReference>
<feature type="compositionally biased region" description="Low complexity" evidence="1">
    <location>
        <begin position="274"/>
        <end position="323"/>
    </location>
</feature>
<dbReference type="InterPro" id="IPR025110">
    <property type="entry name" value="AMP-bd_C"/>
</dbReference>
<proteinExistence type="predicted"/>
<gene>
    <name evidence="3" type="ORF">INT46_011030</name>
</gene>
<feature type="compositionally biased region" description="Low complexity" evidence="1">
    <location>
        <begin position="106"/>
        <end position="151"/>
    </location>
</feature>
<feature type="compositionally biased region" description="Low complexity" evidence="1">
    <location>
        <begin position="377"/>
        <end position="401"/>
    </location>
</feature>
<evidence type="ECO:0000313" key="3">
    <source>
        <dbReference type="EMBL" id="KAG2205343.1"/>
    </source>
</evidence>
<keyword evidence="4" id="KW-1185">Reference proteome</keyword>
<dbReference type="GO" id="GO:0005829">
    <property type="term" value="C:cytosol"/>
    <property type="evidence" value="ECO:0007669"/>
    <property type="project" value="TreeGrafter"/>
</dbReference>
<dbReference type="InterPro" id="IPR045851">
    <property type="entry name" value="AMP-bd_C_sf"/>
</dbReference>
<dbReference type="Pfam" id="PF24919">
    <property type="entry name" value="Mug62"/>
    <property type="match status" value="1"/>
</dbReference>
<feature type="domain" description="DMAP1-binding" evidence="2">
    <location>
        <begin position="5"/>
        <end position="140"/>
    </location>
</feature>